<feature type="domain" description="RDRP core" evidence="2">
    <location>
        <begin position="326"/>
        <end position="463"/>
    </location>
</feature>
<dbReference type="EMBL" id="CAJNOQ010021237">
    <property type="protein sequence ID" value="CAF1483077.1"/>
    <property type="molecule type" value="Genomic_DNA"/>
</dbReference>
<evidence type="ECO:0000313" key="7">
    <source>
        <dbReference type="Proteomes" id="UP000663829"/>
    </source>
</evidence>
<keyword evidence="1" id="KW-0808">Transferase</keyword>
<gene>
    <name evidence="4" type="ORF">GPM918_LOCUS35922</name>
    <name evidence="3" type="ORF">OVA965_LOCUS27594</name>
    <name evidence="6" type="ORF">SRO942_LOCUS36648</name>
    <name evidence="5" type="ORF">TMI583_LOCUS28339</name>
</gene>
<dbReference type="Proteomes" id="UP000681722">
    <property type="component" value="Unassembled WGS sequence"/>
</dbReference>
<sequence length="777" mass="91248">NVRERNRTATLHVNDVGVSHNKMLKRNLSDELENVSIDHISFINYCAFTCADTVTISTTNKSMHWKDNEVNGIDQFGLKSFLLKLDRPQTINLLHTSYWFLLTNSAKFNFVYDECHKIIFDKGYSINLCYGALTTMNQFVCYASPYFFDSNEFCRVYNSESQPQSSTIRLAIGTTDNLDKNEKINEKAMTNVQRCFKNFIHFFQQQKISIYFGSINFNRNVDVSKINPAIIFPTFIKNYAWQMLLNCGCRIEEKITHSFIQEMMKLNSDELFYHVCERLVRQASRYYFLDLSNELRSTLDHYESFYLNSLFRQSAQSWQMIPYVIVTPTGIKVKPFQISKSNRVFRAKDKFGDIKNFALVEFRDDNGCQLQSRDYCSLKELFRNYISESGRFRIGNRLYRYYHHAQSQLRERQVYFYYENLLEDCLPMETGYLWLGDFSSIRVPAKYAARMSLCFSSTEATIRIHDAMGFRDVSSVIQIRYGGNKGTLVCDPRLDVEEKKVIFRHSMRKFNTDHDTLELCKRSIPRDVMFLSLQLKHTFWLTKPLLSTTSAIELIREKVLRVFELDKLSNHPSLYDEPFFRRLIIETRKSVMYSLKKRAHIRIDNTKGRYMFGVVDEHRILKPGQVFIQYSDMNNYRKTTILTNVTVAITKNPCQHPGDLRTFIAVDVPQLRHLKDCLVFPQQGQRPHSHEIAGSDLDGDEYTVIWEKELVPLTPNFLAYDYDSDIKQKELDRPIIRQDNENTVLEICQQDHLGRLSHSGQFWLGRRTFGFKCIQST</sequence>
<comment type="caution">
    <text evidence="4">The sequence shown here is derived from an EMBL/GenBank/DDBJ whole genome shotgun (WGS) entry which is preliminary data.</text>
</comment>
<dbReference type="EMBL" id="CAJOBC010086723">
    <property type="protein sequence ID" value="CAF4347635.1"/>
    <property type="molecule type" value="Genomic_DNA"/>
</dbReference>
<dbReference type="PANTHER" id="PTHR23079">
    <property type="entry name" value="RNA-DEPENDENT RNA POLYMERASE"/>
    <property type="match status" value="1"/>
</dbReference>
<feature type="non-terminal residue" evidence="4">
    <location>
        <position position="1"/>
    </location>
</feature>
<dbReference type="InterPro" id="IPR007855">
    <property type="entry name" value="RDRP"/>
</dbReference>
<dbReference type="GO" id="GO:0003968">
    <property type="term" value="F:RNA-directed RNA polymerase activity"/>
    <property type="evidence" value="ECO:0007669"/>
    <property type="project" value="UniProtKB-KW"/>
</dbReference>
<accession>A0A815RX23</accession>
<keyword evidence="7" id="KW-1185">Reference proteome</keyword>
<dbReference type="GO" id="GO:0030422">
    <property type="term" value="P:siRNA processing"/>
    <property type="evidence" value="ECO:0007669"/>
    <property type="project" value="TreeGrafter"/>
</dbReference>
<feature type="domain" description="RDRP core" evidence="2">
    <location>
        <begin position="565"/>
        <end position="765"/>
    </location>
</feature>
<evidence type="ECO:0000313" key="6">
    <source>
        <dbReference type="EMBL" id="CAF4347635.1"/>
    </source>
</evidence>
<dbReference type="GO" id="GO:0003723">
    <property type="term" value="F:RNA binding"/>
    <property type="evidence" value="ECO:0007669"/>
    <property type="project" value="UniProtKB-KW"/>
</dbReference>
<dbReference type="PANTHER" id="PTHR23079:SF55">
    <property type="entry name" value="RNA-DIRECTED RNA POLYMERASE"/>
    <property type="match status" value="1"/>
</dbReference>
<dbReference type="Proteomes" id="UP000677228">
    <property type="component" value="Unassembled WGS sequence"/>
</dbReference>
<reference evidence="4" key="1">
    <citation type="submission" date="2021-02" db="EMBL/GenBank/DDBJ databases">
        <authorList>
            <person name="Nowell W R."/>
        </authorList>
    </citation>
    <scope>NUCLEOTIDE SEQUENCE</scope>
</reference>
<name>A0A815RX23_9BILA</name>
<keyword evidence="1" id="KW-0548">Nucleotidyltransferase</keyword>
<dbReference type="Proteomes" id="UP000682733">
    <property type="component" value="Unassembled WGS sequence"/>
</dbReference>
<keyword evidence="1" id="KW-0694">RNA-binding</keyword>
<dbReference type="OrthoDB" id="6513042at2759"/>
<evidence type="ECO:0000313" key="5">
    <source>
        <dbReference type="EMBL" id="CAF4084896.1"/>
    </source>
</evidence>
<keyword evidence="1" id="KW-0696">RNA-directed RNA polymerase</keyword>
<proteinExistence type="inferred from homology"/>
<evidence type="ECO:0000256" key="1">
    <source>
        <dbReference type="RuleBase" id="RU363098"/>
    </source>
</evidence>
<dbReference type="GO" id="GO:0031380">
    <property type="term" value="C:nuclear RNA-directed RNA polymerase complex"/>
    <property type="evidence" value="ECO:0007669"/>
    <property type="project" value="TreeGrafter"/>
</dbReference>
<dbReference type="Proteomes" id="UP000663829">
    <property type="component" value="Unassembled WGS sequence"/>
</dbReference>
<dbReference type="AlphaFoldDB" id="A0A815RX23"/>
<evidence type="ECO:0000313" key="3">
    <source>
        <dbReference type="EMBL" id="CAF1280075.1"/>
    </source>
</evidence>
<dbReference type="EMBL" id="CAJOBA010039880">
    <property type="protein sequence ID" value="CAF4084896.1"/>
    <property type="molecule type" value="Genomic_DNA"/>
</dbReference>
<evidence type="ECO:0000259" key="2">
    <source>
        <dbReference type="Pfam" id="PF05183"/>
    </source>
</evidence>
<dbReference type="EMBL" id="CAJNOK010018319">
    <property type="protein sequence ID" value="CAF1280075.1"/>
    <property type="molecule type" value="Genomic_DNA"/>
</dbReference>
<organism evidence="4 7">
    <name type="scientific">Didymodactylos carnosus</name>
    <dbReference type="NCBI Taxonomy" id="1234261"/>
    <lineage>
        <taxon>Eukaryota</taxon>
        <taxon>Metazoa</taxon>
        <taxon>Spiralia</taxon>
        <taxon>Gnathifera</taxon>
        <taxon>Rotifera</taxon>
        <taxon>Eurotatoria</taxon>
        <taxon>Bdelloidea</taxon>
        <taxon>Philodinida</taxon>
        <taxon>Philodinidae</taxon>
        <taxon>Didymodactylos</taxon>
    </lineage>
</organism>
<protein>
    <recommendedName>
        <fullName evidence="1">RNA-dependent RNA polymerase</fullName>
        <ecNumber evidence="1">2.7.7.48</ecNumber>
    </recommendedName>
</protein>
<dbReference type="Pfam" id="PF05183">
    <property type="entry name" value="RdRP"/>
    <property type="match status" value="2"/>
</dbReference>
<dbReference type="EC" id="2.7.7.48" evidence="1"/>
<dbReference type="InterPro" id="IPR057596">
    <property type="entry name" value="RDRP_core"/>
</dbReference>
<comment type="catalytic activity">
    <reaction evidence="1">
        <text>RNA(n) + a ribonucleoside 5'-triphosphate = RNA(n+1) + diphosphate</text>
        <dbReference type="Rhea" id="RHEA:21248"/>
        <dbReference type="Rhea" id="RHEA-COMP:14527"/>
        <dbReference type="Rhea" id="RHEA-COMP:17342"/>
        <dbReference type="ChEBI" id="CHEBI:33019"/>
        <dbReference type="ChEBI" id="CHEBI:61557"/>
        <dbReference type="ChEBI" id="CHEBI:140395"/>
        <dbReference type="EC" id="2.7.7.48"/>
    </reaction>
</comment>
<comment type="similarity">
    <text evidence="1">Belongs to the RdRP family.</text>
</comment>
<evidence type="ECO:0000313" key="4">
    <source>
        <dbReference type="EMBL" id="CAF1483077.1"/>
    </source>
</evidence>